<evidence type="ECO:0000256" key="1">
    <source>
        <dbReference type="ARBA" id="ARBA00023157"/>
    </source>
</evidence>
<feature type="signal peptide" evidence="4">
    <location>
        <begin position="1"/>
        <end position="19"/>
    </location>
</feature>
<keyword evidence="8" id="KW-1185">Reference proteome</keyword>
<dbReference type="InterPro" id="IPR050242">
    <property type="entry name" value="JAMM_MPN+_peptidase_M67A"/>
</dbReference>
<dbReference type="Pfam" id="PF18755">
    <property type="entry name" value="RAMA"/>
    <property type="match status" value="1"/>
</dbReference>
<feature type="disulfide bond" evidence="2">
    <location>
        <begin position="50"/>
        <end position="114"/>
    </location>
</feature>
<dbReference type="PROSITE" id="PS50287">
    <property type="entry name" value="SRCR_2"/>
    <property type="match status" value="1"/>
</dbReference>
<dbReference type="SUPFAM" id="SSF56487">
    <property type="entry name" value="SRCR-like"/>
    <property type="match status" value="1"/>
</dbReference>
<feature type="compositionally biased region" description="Acidic residues" evidence="3">
    <location>
        <begin position="529"/>
        <end position="543"/>
    </location>
</feature>
<feature type="disulfide bond" evidence="2">
    <location>
        <begin position="94"/>
        <end position="104"/>
    </location>
</feature>
<dbReference type="PROSITE" id="PS50249">
    <property type="entry name" value="MPN"/>
    <property type="match status" value="1"/>
</dbReference>
<dbReference type="Pfam" id="PF07707">
    <property type="entry name" value="BACK"/>
    <property type="match status" value="1"/>
</dbReference>
<dbReference type="SMART" id="SM00202">
    <property type="entry name" value="SR"/>
    <property type="match status" value="1"/>
</dbReference>
<dbReference type="Gene3D" id="3.30.710.10">
    <property type="entry name" value="Potassium Channel Kv1.1, Chain A"/>
    <property type="match status" value="1"/>
</dbReference>
<evidence type="ECO:0000259" key="6">
    <source>
        <dbReference type="PROSITE" id="PS50287"/>
    </source>
</evidence>
<dbReference type="PANTHER" id="PTHR10410">
    <property type="entry name" value="EUKARYOTIC TRANSLATION INITIATION FACTOR 3 -RELATED"/>
    <property type="match status" value="1"/>
</dbReference>
<dbReference type="Pfam" id="PF00530">
    <property type="entry name" value="SRCR"/>
    <property type="match status" value="1"/>
</dbReference>
<dbReference type="InterPro" id="IPR040843">
    <property type="entry name" value="RAMA"/>
</dbReference>
<keyword evidence="1 2" id="KW-1015">Disulfide bond</keyword>
<feature type="compositionally biased region" description="Acidic residues" evidence="3">
    <location>
        <begin position="662"/>
        <end position="672"/>
    </location>
</feature>
<evidence type="ECO:0000259" key="5">
    <source>
        <dbReference type="PROSITE" id="PS50249"/>
    </source>
</evidence>
<reference evidence="7 8" key="1">
    <citation type="submission" date="2021-06" db="EMBL/GenBank/DDBJ databases">
        <authorList>
            <person name="Palmer J.M."/>
        </authorList>
    </citation>
    <scope>NUCLEOTIDE SEQUENCE [LARGE SCALE GENOMIC DNA]</scope>
    <source>
        <strain evidence="7 8">CL_MEX2019</strain>
        <tissue evidence="7">Muscle</tissue>
    </source>
</reference>
<proteinExistence type="predicted"/>
<dbReference type="InterPro" id="IPR011705">
    <property type="entry name" value="BACK"/>
</dbReference>
<evidence type="ECO:0008006" key="9">
    <source>
        <dbReference type="Google" id="ProtNLM"/>
    </source>
</evidence>
<feature type="disulfide bond" evidence="2">
    <location>
        <begin position="63"/>
        <end position="124"/>
    </location>
</feature>
<feature type="region of interest" description="Disordered" evidence="3">
    <location>
        <begin position="515"/>
        <end position="551"/>
    </location>
</feature>
<accession>A0ABU7CN57</accession>
<comment type="caution">
    <text evidence="7">The sequence shown here is derived from an EMBL/GenBank/DDBJ whole genome shotgun (WGS) entry which is preliminary data.</text>
</comment>
<protein>
    <recommendedName>
        <fullName evidence="9">MPN domain-containing protein</fullName>
    </recommendedName>
</protein>
<dbReference type="SMART" id="SM00875">
    <property type="entry name" value="BACK"/>
    <property type="match status" value="1"/>
</dbReference>
<evidence type="ECO:0000256" key="4">
    <source>
        <dbReference type="SAM" id="SignalP"/>
    </source>
</evidence>
<dbReference type="Proteomes" id="UP001352852">
    <property type="component" value="Unassembled WGS sequence"/>
</dbReference>
<name>A0ABU7CN57_9TELE</name>
<evidence type="ECO:0000313" key="7">
    <source>
        <dbReference type="EMBL" id="MED6263645.1"/>
    </source>
</evidence>
<organism evidence="7 8">
    <name type="scientific">Characodon lateralis</name>
    <dbReference type="NCBI Taxonomy" id="208331"/>
    <lineage>
        <taxon>Eukaryota</taxon>
        <taxon>Metazoa</taxon>
        <taxon>Chordata</taxon>
        <taxon>Craniata</taxon>
        <taxon>Vertebrata</taxon>
        <taxon>Euteleostomi</taxon>
        <taxon>Actinopterygii</taxon>
        <taxon>Neopterygii</taxon>
        <taxon>Teleostei</taxon>
        <taxon>Neoteleostei</taxon>
        <taxon>Acanthomorphata</taxon>
        <taxon>Ovalentaria</taxon>
        <taxon>Atherinomorphae</taxon>
        <taxon>Cyprinodontiformes</taxon>
        <taxon>Goodeidae</taxon>
        <taxon>Characodon</taxon>
    </lineage>
</organism>
<dbReference type="Gene3D" id="3.10.250.10">
    <property type="entry name" value="SRCR-like domain"/>
    <property type="match status" value="1"/>
</dbReference>
<dbReference type="EMBL" id="JAHUTJ010000343">
    <property type="protein sequence ID" value="MED6263645.1"/>
    <property type="molecule type" value="Genomic_DNA"/>
</dbReference>
<dbReference type="SUPFAM" id="SSF102712">
    <property type="entry name" value="JAB1/MPN domain"/>
    <property type="match status" value="1"/>
</dbReference>
<feature type="chain" id="PRO_5047377313" description="MPN domain-containing protein" evidence="4">
    <location>
        <begin position="20"/>
        <end position="969"/>
    </location>
</feature>
<dbReference type="InterPro" id="IPR036772">
    <property type="entry name" value="SRCR-like_dom_sf"/>
</dbReference>
<feature type="region of interest" description="Disordered" evidence="3">
    <location>
        <begin position="658"/>
        <end position="690"/>
    </location>
</feature>
<dbReference type="Pfam" id="PF01398">
    <property type="entry name" value="JAB"/>
    <property type="match status" value="1"/>
</dbReference>
<feature type="domain" description="MPN" evidence="5">
    <location>
        <begin position="740"/>
        <end position="875"/>
    </location>
</feature>
<evidence type="ECO:0000256" key="3">
    <source>
        <dbReference type="SAM" id="MobiDB-lite"/>
    </source>
</evidence>
<sequence length="969" mass="109106">MKENTSFSVVLLFFSFATGYEEGFIRLVGGQDNSEGRVEIFHNGVWGTVCDDSWDINDAQVVCQQLHYPGAKEAPGSSAFGQGSGNIWMDDLACTGNEISLFHCTFAGWGVHNCGHSEDAGVRCEIGAEPNKRDLKPGYTLDHNATLPEQLGTLFDSGHDCDLNLPVMVDNNTVETVCSHRVILSLNPNLKASQPDFRRLSISVASDCSQYSRTFVRYFYTRKIKFTIPSAYCIIKMAYDWGLRELQNEAANIFREFLPEDSTFQSQISFCQYAVDVSDETLKNVCLRYLAWNFEDLIYSPAWTKIPFFLVKALLSRSDILVRNETVILHGLEKWAALQENTTIPKILLKHIRFPMLSAEDLYRLDGSQYHTSKLQGFQFNALPVSVLLSDLTEKGDIYTPRIYNGKTWSFTFSSQEIRAYNHSGLYIFGGQRISSLTSDFQTPVHTSSYFAFQSVLWRVKVFVHKKDCTRESANVRKFKGKADFGLCNQQVGVSQEAEPGKTHRWRFAALRRLLPGSEPPGSPQVVEDGGEEDEEELSGGEEAEFRSSSGRGSLLTRRGITLRVLLKDGLVEPGDGVLAIHYLGKNFVGDLLNDGKIRWVETGQIFNSPSAWATHCKRLVNPAKKSGCGWASVRYRGQKLAQYKTTWLHKYQPSADMSMVSEEDDDEDEEEGKAVMQADEKNKNNKPGLHDVMVSRRADRERIPVRYCSLGTRDAARDPHTLVELSAFSAINRFQPFNVAVSSNVLLLMDFHCHLTTSEVVGYLGGRWDTNTQLLTVLRAFPCRTRLADRDTASAVEEEICQNLFMRGLSLVGWYHSHPRGPALPSLQDIDSQMDHQLRLQGSNNGFQPCLGIICGPYYHGNQGVASTITPFWVVPPPEQRPNDYGIPVAVEVTYVQDNFLTSDVLNEMMLLVDYYRTAPDLVQFNQYWCPETTMMDKIKGSLSCHAPKDQAYSQILEHVYSQLSNTQ</sequence>
<evidence type="ECO:0000313" key="8">
    <source>
        <dbReference type="Proteomes" id="UP001352852"/>
    </source>
</evidence>
<keyword evidence="4" id="KW-0732">Signal</keyword>
<gene>
    <name evidence="7" type="ORF">CHARACLAT_006604</name>
</gene>
<evidence type="ECO:0000256" key="2">
    <source>
        <dbReference type="PROSITE-ProRule" id="PRU00196"/>
    </source>
</evidence>
<feature type="domain" description="SRCR" evidence="6">
    <location>
        <begin position="25"/>
        <end position="125"/>
    </location>
</feature>
<dbReference type="Gene3D" id="3.40.140.10">
    <property type="entry name" value="Cytidine Deaminase, domain 2"/>
    <property type="match status" value="1"/>
</dbReference>
<dbReference type="InterPro" id="IPR000555">
    <property type="entry name" value="JAMM/MPN+_dom"/>
</dbReference>
<dbReference type="PRINTS" id="PR00258">
    <property type="entry name" value="SPERACTRCPTR"/>
</dbReference>
<dbReference type="Gene3D" id="1.25.40.420">
    <property type="match status" value="1"/>
</dbReference>
<dbReference type="InterPro" id="IPR001190">
    <property type="entry name" value="SRCR"/>
</dbReference>
<dbReference type="CDD" id="cd08067">
    <property type="entry name" value="MPN_2A_DUB"/>
    <property type="match status" value="1"/>
</dbReference>
<dbReference type="InterPro" id="IPR037518">
    <property type="entry name" value="MPN"/>
</dbReference>
<dbReference type="InterPro" id="IPR011333">
    <property type="entry name" value="SKP1/BTB/POZ_sf"/>
</dbReference>